<keyword evidence="5" id="KW-0833">Ubl conjugation pathway</keyword>
<comment type="caution">
    <text evidence="7">The sequence shown here is derived from an EMBL/GenBank/DDBJ whole genome shotgun (WGS) entry which is preliminary data.</text>
</comment>
<evidence type="ECO:0000256" key="4">
    <source>
        <dbReference type="ARBA" id="ARBA00022737"/>
    </source>
</evidence>
<reference evidence="7 8" key="1">
    <citation type="journal article" date="2024" name="Nat. Commun.">
        <title>Phylogenomics reveals the evolutionary origins of lichenization in chlorophyte algae.</title>
        <authorList>
            <person name="Puginier C."/>
            <person name="Libourel C."/>
            <person name="Otte J."/>
            <person name="Skaloud P."/>
            <person name="Haon M."/>
            <person name="Grisel S."/>
            <person name="Petersen M."/>
            <person name="Berrin J.G."/>
            <person name="Delaux P.M."/>
            <person name="Dal Grande F."/>
            <person name="Keller J."/>
        </authorList>
    </citation>
    <scope>NUCLEOTIDE SEQUENCE [LARGE SCALE GENOMIC DNA]</scope>
    <source>
        <strain evidence="7 8">SAG 216-7</strain>
    </source>
</reference>
<protein>
    <recommendedName>
        <fullName evidence="2">RING-type E3 ubiquitin transferase</fullName>
        <ecNumber evidence="2">2.3.2.27</ecNumber>
    </recommendedName>
</protein>
<dbReference type="Proteomes" id="UP001491310">
    <property type="component" value="Unassembled WGS sequence"/>
</dbReference>
<comment type="catalytic activity">
    <reaction evidence="1">
        <text>S-ubiquitinyl-[E2 ubiquitin-conjugating enzyme]-L-cysteine + [acceptor protein]-L-lysine = [E2 ubiquitin-conjugating enzyme]-L-cysteine + N(6)-ubiquitinyl-[acceptor protein]-L-lysine.</text>
        <dbReference type="EC" id="2.3.2.27"/>
    </reaction>
</comment>
<evidence type="ECO:0000256" key="3">
    <source>
        <dbReference type="ARBA" id="ARBA00022679"/>
    </source>
</evidence>
<dbReference type="EC" id="2.3.2.27" evidence="2"/>
<evidence type="ECO:0000256" key="1">
    <source>
        <dbReference type="ARBA" id="ARBA00000900"/>
    </source>
</evidence>
<dbReference type="SUPFAM" id="SSF57850">
    <property type="entry name" value="RING/U-box"/>
    <property type="match status" value="1"/>
</dbReference>
<feature type="domain" description="U-box" evidence="6">
    <location>
        <begin position="178"/>
        <end position="205"/>
    </location>
</feature>
<evidence type="ECO:0000256" key="2">
    <source>
        <dbReference type="ARBA" id="ARBA00012483"/>
    </source>
</evidence>
<dbReference type="EMBL" id="JALJOT010000008">
    <property type="protein sequence ID" value="KAK9908088.1"/>
    <property type="molecule type" value="Genomic_DNA"/>
</dbReference>
<dbReference type="InterPro" id="IPR013083">
    <property type="entry name" value="Znf_RING/FYVE/PHD"/>
</dbReference>
<evidence type="ECO:0000259" key="6">
    <source>
        <dbReference type="Pfam" id="PF04564"/>
    </source>
</evidence>
<dbReference type="PANTHER" id="PTHR46803:SF2">
    <property type="entry name" value="E3 UBIQUITIN-PROTEIN LIGASE CHIP"/>
    <property type="match status" value="1"/>
</dbReference>
<dbReference type="SMART" id="SM00028">
    <property type="entry name" value="TPR"/>
    <property type="match status" value="3"/>
</dbReference>
<evidence type="ECO:0000313" key="7">
    <source>
        <dbReference type="EMBL" id="KAK9908088.1"/>
    </source>
</evidence>
<dbReference type="Pfam" id="PF04564">
    <property type="entry name" value="U-box"/>
    <property type="match status" value="1"/>
</dbReference>
<proteinExistence type="predicted"/>
<sequence>MTALKGREAAEILKAEGNAAYQKQKYGAALDRYTEAILMCPDWPVLFINRALCQKQKGDWEAVERDSRRALELQPRLMKGHYFLGQALHERKDLGGSIKHLTKALELAREQGDAIRDQIWRELAKAKYSTWEVESATRRAEQVMLKERLTALLQQDHRVALSQAGENRGEVQQRHDHEVFREPVITPSGLSYEQSALQEHLNKASQS</sequence>
<dbReference type="PANTHER" id="PTHR46803">
    <property type="entry name" value="E3 UBIQUITIN-PROTEIN LIGASE CHIP"/>
    <property type="match status" value="1"/>
</dbReference>
<keyword evidence="3" id="KW-0808">Transferase</keyword>
<name>A0ABR2YM50_9CHLO</name>
<dbReference type="InterPro" id="IPR019734">
    <property type="entry name" value="TPR_rpt"/>
</dbReference>
<evidence type="ECO:0000313" key="8">
    <source>
        <dbReference type="Proteomes" id="UP001491310"/>
    </source>
</evidence>
<gene>
    <name evidence="7" type="ORF">WJX75_002611</name>
</gene>
<dbReference type="SUPFAM" id="SSF48452">
    <property type="entry name" value="TPR-like"/>
    <property type="match status" value="1"/>
</dbReference>
<keyword evidence="8" id="KW-1185">Reference proteome</keyword>
<accession>A0ABR2YM50</accession>
<keyword evidence="4" id="KW-0677">Repeat</keyword>
<evidence type="ECO:0000256" key="5">
    <source>
        <dbReference type="ARBA" id="ARBA00022786"/>
    </source>
</evidence>
<dbReference type="Gene3D" id="1.25.40.10">
    <property type="entry name" value="Tetratricopeptide repeat domain"/>
    <property type="match status" value="1"/>
</dbReference>
<organism evidence="7 8">
    <name type="scientific">Coccomyxa subellipsoidea</name>
    <dbReference type="NCBI Taxonomy" id="248742"/>
    <lineage>
        <taxon>Eukaryota</taxon>
        <taxon>Viridiplantae</taxon>
        <taxon>Chlorophyta</taxon>
        <taxon>core chlorophytes</taxon>
        <taxon>Trebouxiophyceae</taxon>
        <taxon>Trebouxiophyceae incertae sedis</taxon>
        <taxon>Coccomyxaceae</taxon>
        <taxon>Coccomyxa</taxon>
    </lineage>
</organism>
<dbReference type="InterPro" id="IPR003613">
    <property type="entry name" value="Ubox_domain"/>
</dbReference>
<dbReference type="InterPro" id="IPR011990">
    <property type="entry name" value="TPR-like_helical_dom_sf"/>
</dbReference>
<dbReference type="Gene3D" id="3.30.40.10">
    <property type="entry name" value="Zinc/RING finger domain, C3HC4 (zinc finger)"/>
    <property type="match status" value="1"/>
</dbReference>